<dbReference type="Pfam" id="PF13183">
    <property type="entry name" value="Fer4_8"/>
    <property type="match status" value="1"/>
</dbReference>
<keyword evidence="3" id="KW-0677">Repeat</keyword>
<dbReference type="InterPro" id="IPR012257">
    <property type="entry name" value="Glc_ox_4Fe-4S"/>
</dbReference>
<keyword evidence="6" id="KW-0813">Transport</keyword>
<accession>A0A1G9MWC7</accession>
<comment type="cofactor">
    <cofactor evidence="6">
        <name>[4Fe-4S] cluster</name>
        <dbReference type="ChEBI" id="CHEBI:49883"/>
    </cofactor>
    <text evidence="6">Binds 2 [4Fe-4S] clusters.</text>
</comment>
<evidence type="ECO:0000259" key="7">
    <source>
        <dbReference type="Pfam" id="PF02754"/>
    </source>
</evidence>
<evidence type="ECO:0000256" key="6">
    <source>
        <dbReference type="PIRNR" id="PIRNR000139"/>
    </source>
</evidence>
<dbReference type="InterPro" id="IPR009051">
    <property type="entry name" value="Helical_ferredxn"/>
</dbReference>
<dbReference type="InterPro" id="IPR017900">
    <property type="entry name" value="4Fe4S_Fe_S_CS"/>
</dbReference>
<dbReference type="RefSeq" id="WP_092068604.1">
    <property type="nucleotide sequence ID" value="NZ_FNHB01000001.1"/>
</dbReference>
<feature type="domain" description="Cysteine-rich" evidence="7">
    <location>
        <begin position="194"/>
        <end position="276"/>
    </location>
</feature>
<name>A0A1G9MWC7_9FIRM</name>
<dbReference type="Pfam" id="PF02754">
    <property type="entry name" value="CCG"/>
    <property type="match status" value="2"/>
</dbReference>
<keyword evidence="4 6" id="KW-0408">Iron</keyword>
<gene>
    <name evidence="9" type="ORF">SAMN04488502_101818</name>
</gene>
<dbReference type="PANTHER" id="PTHR32479:SF20">
    <property type="entry name" value="GLYCOLATE OXIDASE IRON-SULFUR SUBUNIT"/>
    <property type="match status" value="1"/>
</dbReference>
<keyword evidence="5 6" id="KW-0411">Iron-sulfur</keyword>
<keyword evidence="2 6" id="KW-0479">Metal-binding</keyword>
<evidence type="ECO:0000256" key="1">
    <source>
        <dbReference type="ARBA" id="ARBA00022485"/>
    </source>
</evidence>
<dbReference type="EC" id="1.1.99.14" evidence="6"/>
<dbReference type="SUPFAM" id="SSF46548">
    <property type="entry name" value="alpha-helical ferredoxin"/>
    <property type="match status" value="1"/>
</dbReference>
<sequence length="439" mass="48331">MTKEKISASDINAHDKELLNDLQDALANCMKCGNCMAVCPIYKETGRESSVARGKLALMEAVLKGALPISSAFDTVMAKCLNCKSCTSKCPCGVKADELILRGRQAAVKSRGLHPIKKNVFRLLRNRQLFDFALKMGGTFGPLTFKKIPGKMAAVSRFPMPGMDASRATAPISPSPLRSQYPEVIPVANPKMKVGFFTGCTINYMYTDVGEAVINVLKENNVEIVIPKTQHCCGTPVYVSGDIDLAKEMAKKTIETFENYQVDYIIGACGSCTEALKEYPHWLQDDKEWQARAEKIAKKTFEISEFLVDVLDFRKDTLGPVNATVTMHDPCHMVRGLKVTKQPRAVLKAIPGLKFVEMKDCDRCCGSGGSFSLANYELSRKINDKKVANIAGTKADIVATSCGTCRMHLQDGILQNHMNQDVVHTVQLLDKAYRAGKRT</sequence>
<dbReference type="AlphaFoldDB" id="A0A1G9MWC7"/>
<evidence type="ECO:0000313" key="9">
    <source>
        <dbReference type="EMBL" id="SDL78434.1"/>
    </source>
</evidence>
<feature type="domain" description="Cysteine-rich" evidence="7">
    <location>
        <begin position="325"/>
        <end position="410"/>
    </location>
</feature>
<dbReference type="GO" id="GO:0051539">
    <property type="term" value="F:4 iron, 4 sulfur cluster binding"/>
    <property type="evidence" value="ECO:0007669"/>
    <property type="project" value="UniProtKB-UniRule"/>
</dbReference>
<dbReference type="PROSITE" id="PS00198">
    <property type="entry name" value="4FE4S_FER_1"/>
    <property type="match status" value="2"/>
</dbReference>
<protein>
    <recommendedName>
        <fullName evidence="6">Glycolate oxidase iron-sulfur subunit</fullName>
        <ecNumber evidence="6">1.1.99.14</ecNumber>
    </recommendedName>
</protein>
<organism evidence="9 10">
    <name type="scientific">Dendrosporobacter quercicolus</name>
    <dbReference type="NCBI Taxonomy" id="146817"/>
    <lineage>
        <taxon>Bacteria</taxon>
        <taxon>Bacillati</taxon>
        <taxon>Bacillota</taxon>
        <taxon>Negativicutes</taxon>
        <taxon>Selenomonadales</taxon>
        <taxon>Sporomusaceae</taxon>
        <taxon>Dendrosporobacter</taxon>
    </lineage>
</organism>
<evidence type="ECO:0000256" key="4">
    <source>
        <dbReference type="ARBA" id="ARBA00023004"/>
    </source>
</evidence>
<dbReference type="GO" id="GO:0046872">
    <property type="term" value="F:metal ion binding"/>
    <property type="evidence" value="ECO:0007669"/>
    <property type="project" value="UniProtKB-UniRule"/>
</dbReference>
<dbReference type="PIRSF" id="PIRSF000139">
    <property type="entry name" value="Glc_ox_4Fe-4S"/>
    <property type="match status" value="1"/>
</dbReference>
<dbReference type="Gene3D" id="1.10.1060.10">
    <property type="entry name" value="Alpha-helical ferredoxin"/>
    <property type="match status" value="1"/>
</dbReference>
<proteinExistence type="predicted"/>
<dbReference type="OrthoDB" id="5241828at2"/>
<evidence type="ECO:0000256" key="3">
    <source>
        <dbReference type="ARBA" id="ARBA00022737"/>
    </source>
</evidence>
<dbReference type="InterPro" id="IPR017896">
    <property type="entry name" value="4Fe4S_Fe-S-bd"/>
</dbReference>
<dbReference type="Proteomes" id="UP000214880">
    <property type="component" value="Unassembled WGS sequence"/>
</dbReference>
<keyword evidence="1 6" id="KW-0004">4Fe-4S</keyword>
<keyword evidence="6" id="KW-0249">Electron transport</keyword>
<evidence type="ECO:0000259" key="8">
    <source>
        <dbReference type="Pfam" id="PF13183"/>
    </source>
</evidence>
<dbReference type="GO" id="GO:0019154">
    <property type="term" value="F:glycolate dehydrogenase activity"/>
    <property type="evidence" value="ECO:0007669"/>
    <property type="project" value="UniProtKB-EC"/>
</dbReference>
<dbReference type="EMBL" id="FNHB01000001">
    <property type="protein sequence ID" value="SDL78434.1"/>
    <property type="molecule type" value="Genomic_DNA"/>
</dbReference>
<keyword evidence="10" id="KW-1185">Reference proteome</keyword>
<comment type="catalytic activity">
    <reaction evidence="6">
        <text>(R)-lactate + A = pyruvate + AH2</text>
        <dbReference type="Rhea" id="RHEA:15089"/>
        <dbReference type="ChEBI" id="CHEBI:13193"/>
        <dbReference type="ChEBI" id="CHEBI:15361"/>
        <dbReference type="ChEBI" id="CHEBI:16004"/>
        <dbReference type="ChEBI" id="CHEBI:17499"/>
    </reaction>
</comment>
<comment type="catalytic activity">
    <reaction evidence="6">
        <text>glycolate + A = glyoxylate + AH2</text>
        <dbReference type="Rhea" id="RHEA:21264"/>
        <dbReference type="ChEBI" id="CHEBI:13193"/>
        <dbReference type="ChEBI" id="CHEBI:17499"/>
        <dbReference type="ChEBI" id="CHEBI:29805"/>
        <dbReference type="ChEBI" id="CHEBI:36655"/>
        <dbReference type="EC" id="1.1.99.14"/>
    </reaction>
</comment>
<evidence type="ECO:0000256" key="2">
    <source>
        <dbReference type="ARBA" id="ARBA00022723"/>
    </source>
</evidence>
<comment type="function">
    <text evidence="6">Component of a complex that catalyzes the oxidation of glycolate to glyoxylate.</text>
</comment>
<evidence type="ECO:0000313" key="10">
    <source>
        <dbReference type="Proteomes" id="UP000214880"/>
    </source>
</evidence>
<dbReference type="InterPro" id="IPR004017">
    <property type="entry name" value="Cys_rich_dom"/>
</dbReference>
<evidence type="ECO:0000256" key="5">
    <source>
        <dbReference type="ARBA" id="ARBA00023014"/>
    </source>
</evidence>
<feature type="domain" description="4Fe-4S ferredoxin-type" evidence="8">
    <location>
        <begin position="26"/>
        <end position="94"/>
    </location>
</feature>
<dbReference type="PANTHER" id="PTHR32479">
    <property type="entry name" value="GLYCOLATE OXIDASE IRON-SULFUR SUBUNIT"/>
    <property type="match status" value="1"/>
</dbReference>
<reference evidence="9 10" key="1">
    <citation type="submission" date="2016-10" db="EMBL/GenBank/DDBJ databases">
        <authorList>
            <person name="de Groot N.N."/>
        </authorList>
    </citation>
    <scope>NUCLEOTIDE SEQUENCE [LARGE SCALE GENOMIC DNA]</scope>
    <source>
        <strain evidence="9 10">DSM 1736</strain>
    </source>
</reference>
<dbReference type="STRING" id="146817.SAMN04488502_101818"/>